<evidence type="ECO:0000256" key="2">
    <source>
        <dbReference type="ARBA" id="ARBA00016013"/>
    </source>
</evidence>
<evidence type="ECO:0000259" key="7">
    <source>
        <dbReference type="Pfam" id="PF13861"/>
    </source>
</evidence>
<dbReference type="Proteomes" id="UP001181622">
    <property type="component" value="Unassembled WGS sequence"/>
</dbReference>
<dbReference type="InterPro" id="IPR025965">
    <property type="entry name" value="FlgD/Vpr_Ig-like"/>
</dbReference>
<dbReference type="Pfam" id="PF13861">
    <property type="entry name" value="FLgD_tudor"/>
    <property type="match status" value="1"/>
</dbReference>
<feature type="domain" description="FlgD Tudor-like" evidence="7">
    <location>
        <begin position="84"/>
        <end position="214"/>
    </location>
</feature>
<proteinExistence type="inferred from homology"/>
<dbReference type="Pfam" id="PF13860">
    <property type="entry name" value="FlgD_ig"/>
    <property type="match status" value="1"/>
</dbReference>
<evidence type="ECO:0000313" key="8">
    <source>
        <dbReference type="EMBL" id="MDR4305768.1"/>
    </source>
</evidence>
<gene>
    <name evidence="8" type="ORF">IHQ68_03905</name>
</gene>
<reference evidence="8" key="1">
    <citation type="submission" date="2020-10" db="EMBL/GenBank/DDBJ databases">
        <authorList>
            <person name="Abbas A."/>
            <person name="Razzaq R."/>
            <person name="Waqas M."/>
            <person name="Abbas N."/>
            <person name="Nielsen T.K."/>
            <person name="Hansen L.H."/>
            <person name="Hussain S."/>
            <person name="Shahid M."/>
        </authorList>
    </citation>
    <scope>NUCLEOTIDE SEQUENCE</scope>
    <source>
        <strain evidence="8">S14</strain>
    </source>
</reference>
<keyword evidence="8" id="KW-0969">Cilium</keyword>
<comment type="similarity">
    <text evidence="1 5">Belongs to the FlgD family.</text>
</comment>
<dbReference type="RefSeq" id="WP_309389049.1">
    <property type="nucleotide sequence ID" value="NZ_JADBEO010000006.1"/>
</dbReference>
<dbReference type="Pfam" id="PF03963">
    <property type="entry name" value="FlgD"/>
    <property type="match status" value="1"/>
</dbReference>
<dbReference type="InterPro" id="IPR025963">
    <property type="entry name" value="FLgD_Tudor"/>
</dbReference>
<sequence>MAVNSVTGPGSNAAQVSNTSGATLASNFETFLSLLTTQLRNQSPLDPLDTNQFTQQLVQFAGVEQQLKTNDTLSALLLSSQTAQAGAALNLVGREVTAFGQTSQLSDGKATWNLDSPKAGVTATITIRDSTGALVYTGKKDLKSGDQDFVWDGKRTDGTKAPEGLYTISVDAKDAAGNAVEVTSEVAGVVEGVDLSTGEAILLIGDIRVPLGQLKSVKALKA</sequence>
<evidence type="ECO:0000256" key="3">
    <source>
        <dbReference type="ARBA" id="ARBA00022795"/>
    </source>
</evidence>
<comment type="function">
    <text evidence="4 5">Required for flagellar hook formation. May act as a scaffolding protein.</text>
</comment>
<dbReference type="EMBL" id="JADBEO010000006">
    <property type="protein sequence ID" value="MDR4305768.1"/>
    <property type="molecule type" value="Genomic_DNA"/>
</dbReference>
<evidence type="ECO:0000256" key="5">
    <source>
        <dbReference type="RuleBase" id="RU362076"/>
    </source>
</evidence>
<accession>A0ABU1DCC7</accession>
<evidence type="ECO:0000256" key="1">
    <source>
        <dbReference type="ARBA" id="ARBA00010577"/>
    </source>
</evidence>
<name>A0ABU1DCC7_9HYPH</name>
<protein>
    <recommendedName>
        <fullName evidence="2 5">Basal-body rod modification protein FlgD</fullName>
    </recommendedName>
</protein>
<evidence type="ECO:0000259" key="6">
    <source>
        <dbReference type="Pfam" id="PF13860"/>
    </source>
</evidence>
<evidence type="ECO:0000256" key="4">
    <source>
        <dbReference type="ARBA" id="ARBA00024746"/>
    </source>
</evidence>
<keyword evidence="8" id="KW-0966">Cell projection</keyword>
<feature type="domain" description="FlgD/Vpr Ig-like" evidence="6">
    <location>
        <begin position="104"/>
        <end position="174"/>
    </location>
</feature>
<keyword evidence="8" id="KW-0282">Flagellum</keyword>
<dbReference type="Gene3D" id="2.30.30.910">
    <property type="match status" value="1"/>
</dbReference>
<keyword evidence="9" id="KW-1185">Reference proteome</keyword>
<keyword evidence="3 5" id="KW-1005">Bacterial flagellum biogenesis</keyword>
<comment type="caution">
    <text evidence="8">The sequence shown here is derived from an EMBL/GenBank/DDBJ whole genome shotgun (WGS) entry which is preliminary data.</text>
</comment>
<evidence type="ECO:0000313" key="9">
    <source>
        <dbReference type="Proteomes" id="UP001181622"/>
    </source>
</evidence>
<dbReference type="InterPro" id="IPR005648">
    <property type="entry name" value="FlgD"/>
</dbReference>
<dbReference type="Gene3D" id="2.60.40.4070">
    <property type="match status" value="1"/>
</dbReference>
<organism evidence="8 9">
    <name type="scientific">Chelatococcus sambhunathii</name>
    <dbReference type="NCBI Taxonomy" id="363953"/>
    <lineage>
        <taxon>Bacteria</taxon>
        <taxon>Pseudomonadati</taxon>
        <taxon>Pseudomonadota</taxon>
        <taxon>Alphaproteobacteria</taxon>
        <taxon>Hyphomicrobiales</taxon>
        <taxon>Chelatococcaceae</taxon>
        <taxon>Chelatococcus</taxon>
    </lineage>
</organism>